<keyword evidence="1" id="KW-0472">Membrane</keyword>
<name>A0A506PKB5_9FLAO</name>
<evidence type="ECO:0000256" key="1">
    <source>
        <dbReference type="SAM" id="Phobius"/>
    </source>
</evidence>
<protein>
    <submittedName>
        <fullName evidence="2">Uncharacterized protein</fullName>
    </submittedName>
</protein>
<dbReference type="AlphaFoldDB" id="A0A506PKB5"/>
<dbReference type="Proteomes" id="UP000317332">
    <property type="component" value="Unassembled WGS sequence"/>
</dbReference>
<dbReference type="Pfam" id="PF19578">
    <property type="entry name" value="DUF6090"/>
    <property type="match status" value="1"/>
</dbReference>
<sequence length="240" mass="28046">MENNTSKYFKYAVGEIMLVVIGILIALQINNWNEHTKSVKIEKTYYCKIAEDLQVDIMNIDSSMVSLDRRLESTERLLKNLLKIQNDKEIILKDFISTFRYYKFIPTKAAIVDITSSGKLDKLRNQMLKNRILGHYTEQDNALNIIDVNYNALIAKLFSIEKLADFGFQEVPQYRKIFDTELQGLLSSEQWQLHPNNEIFIRTKDLMILNMIELQREKQLLTEIKDDAKELNSLLVSNCN</sequence>
<organism evidence="2 3">
    <name type="scientific">Paucihalobacter ruber</name>
    <dbReference type="NCBI Taxonomy" id="2567861"/>
    <lineage>
        <taxon>Bacteria</taxon>
        <taxon>Pseudomonadati</taxon>
        <taxon>Bacteroidota</taxon>
        <taxon>Flavobacteriia</taxon>
        <taxon>Flavobacteriales</taxon>
        <taxon>Flavobacteriaceae</taxon>
        <taxon>Paucihalobacter</taxon>
    </lineage>
</organism>
<keyword evidence="1" id="KW-1133">Transmembrane helix</keyword>
<keyword evidence="1" id="KW-0812">Transmembrane</keyword>
<keyword evidence="3" id="KW-1185">Reference proteome</keyword>
<evidence type="ECO:0000313" key="3">
    <source>
        <dbReference type="Proteomes" id="UP000317332"/>
    </source>
</evidence>
<feature type="transmembrane region" description="Helical" evidence="1">
    <location>
        <begin position="12"/>
        <end position="29"/>
    </location>
</feature>
<comment type="caution">
    <text evidence="2">The sequence shown here is derived from an EMBL/GenBank/DDBJ whole genome shotgun (WGS) entry which is preliminary data.</text>
</comment>
<evidence type="ECO:0000313" key="2">
    <source>
        <dbReference type="EMBL" id="TPV32810.1"/>
    </source>
</evidence>
<accession>A0A506PKB5</accession>
<reference evidence="2 3" key="1">
    <citation type="submission" date="2019-06" db="EMBL/GenBank/DDBJ databases">
        <title>Flavobacteriaceae Paucihalobacterium erythroidium CWB-1, complete genome.</title>
        <authorList>
            <person name="Wu S."/>
        </authorList>
    </citation>
    <scope>NUCLEOTIDE SEQUENCE [LARGE SCALE GENOMIC DNA]</scope>
    <source>
        <strain evidence="2 3">CWB-1</strain>
    </source>
</reference>
<dbReference type="InterPro" id="IPR045749">
    <property type="entry name" value="DUF6090"/>
</dbReference>
<dbReference type="OrthoDB" id="821805at2"/>
<proteinExistence type="predicted"/>
<gene>
    <name evidence="2" type="ORF">FJ651_10875</name>
</gene>
<dbReference type="RefSeq" id="WP_140990557.1">
    <property type="nucleotide sequence ID" value="NZ_VHIQ01000005.1"/>
</dbReference>
<dbReference type="EMBL" id="VHIQ01000005">
    <property type="protein sequence ID" value="TPV32810.1"/>
    <property type="molecule type" value="Genomic_DNA"/>
</dbReference>